<name>A0ABV9TRJ9_9ACTN</name>
<dbReference type="Gene3D" id="3.40.630.30">
    <property type="match status" value="1"/>
</dbReference>
<dbReference type="EMBL" id="JBHSIT010000001">
    <property type="protein sequence ID" value="MFC4906176.1"/>
    <property type="molecule type" value="Genomic_DNA"/>
</dbReference>
<evidence type="ECO:0000313" key="2">
    <source>
        <dbReference type="EMBL" id="MFC4906176.1"/>
    </source>
</evidence>
<evidence type="ECO:0000313" key="3">
    <source>
        <dbReference type="Proteomes" id="UP001595872"/>
    </source>
</evidence>
<dbReference type="Proteomes" id="UP001595872">
    <property type="component" value="Unassembled WGS sequence"/>
</dbReference>
<keyword evidence="2" id="KW-0012">Acyltransferase</keyword>
<dbReference type="InterPro" id="IPR031165">
    <property type="entry name" value="GNAT_YJDJ"/>
</dbReference>
<dbReference type="Pfam" id="PF14542">
    <property type="entry name" value="Acetyltransf_CG"/>
    <property type="match status" value="1"/>
</dbReference>
<dbReference type="InterPro" id="IPR045057">
    <property type="entry name" value="Gcn5-rel_NAT"/>
</dbReference>
<keyword evidence="3" id="KW-1185">Reference proteome</keyword>
<feature type="domain" description="N-acetyltransferase" evidence="1">
    <location>
        <begin position="6"/>
        <end position="94"/>
    </location>
</feature>
<dbReference type="GO" id="GO:0016746">
    <property type="term" value="F:acyltransferase activity"/>
    <property type="evidence" value="ECO:0007669"/>
    <property type="project" value="UniProtKB-KW"/>
</dbReference>
<dbReference type="SUPFAM" id="SSF55729">
    <property type="entry name" value="Acyl-CoA N-acyltransferases (Nat)"/>
    <property type="match status" value="1"/>
</dbReference>
<comment type="caution">
    <text evidence="2">The sequence shown here is derived from an EMBL/GenBank/DDBJ whole genome shotgun (WGS) entry which is preliminary data.</text>
</comment>
<dbReference type="EC" id="2.3.1.-" evidence="2"/>
<dbReference type="PANTHER" id="PTHR31435:SF10">
    <property type="entry name" value="BSR4717 PROTEIN"/>
    <property type="match status" value="1"/>
</dbReference>
<gene>
    <name evidence="2" type="ORF">ACFPCY_02480</name>
</gene>
<organism evidence="2 3">
    <name type="scientific">Actinomadura gamaensis</name>
    <dbReference type="NCBI Taxonomy" id="1763541"/>
    <lineage>
        <taxon>Bacteria</taxon>
        <taxon>Bacillati</taxon>
        <taxon>Actinomycetota</taxon>
        <taxon>Actinomycetes</taxon>
        <taxon>Streptosporangiales</taxon>
        <taxon>Thermomonosporaceae</taxon>
        <taxon>Actinomadura</taxon>
    </lineage>
</organism>
<dbReference type="RefSeq" id="WP_378251891.1">
    <property type="nucleotide sequence ID" value="NZ_JBHSIT010000001.1"/>
</dbReference>
<accession>A0ABV9TRJ9</accession>
<keyword evidence="2" id="KW-0808">Transferase</keyword>
<proteinExistence type="predicted"/>
<dbReference type="PROSITE" id="PS51729">
    <property type="entry name" value="GNAT_YJDJ"/>
    <property type="match status" value="1"/>
</dbReference>
<dbReference type="PANTHER" id="PTHR31435">
    <property type="entry name" value="PROTEIN NATD1"/>
    <property type="match status" value="1"/>
</dbReference>
<sequence>MSRNVTDDRDQSRYEITVDGALAGFAEYRLRGDGGTVVFTHTEVFPDYEGQGVGGALARGALDDVRSAGRTVVPQCPFIKSWIDKHPDYQDVLA</sequence>
<dbReference type="CDD" id="cd04301">
    <property type="entry name" value="NAT_SF"/>
    <property type="match status" value="1"/>
</dbReference>
<evidence type="ECO:0000259" key="1">
    <source>
        <dbReference type="PROSITE" id="PS51729"/>
    </source>
</evidence>
<reference evidence="3" key="1">
    <citation type="journal article" date="2019" name="Int. J. Syst. Evol. Microbiol.">
        <title>The Global Catalogue of Microorganisms (GCM) 10K type strain sequencing project: providing services to taxonomists for standard genome sequencing and annotation.</title>
        <authorList>
            <consortium name="The Broad Institute Genomics Platform"/>
            <consortium name="The Broad Institute Genome Sequencing Center for Infectious Disease"/>
            <person name="Wu L."/>
            <person name="Ma J."/>
        </authorList>
    </citation>
    <scope>NUCLEOTIDE SEQUENCE [LARGE SCALE GENOMIC DNA]</scope>
    <source>
        <strain evidence="3">KLKA75</strain>
    </source>
</reference>
<dbReference type="InterPro" id="IPR016181">
    <property type="entry name" value="Acyl_CoA_acyltransferase"/>
</dbReference>
<protein>
    <submittedName>
        <fullName evidence="2">GNAT family N-acetyltransferase</fullName>
        <ecNumber evidence="2">2.3.1.-</ecNumber>
    </submittedName>
</protein>